<name>A0A1M4SVE0_9BACL</name>
<keyword evidence="1" id="KW-0472">Membrane</keyword>
<evidence type="ECO:0000259" key="2">
    <source>
        <dbReference type="Pfam" id="PF00561"/>
    </source>
</evidence>
<dbReference type="GO" id="GO:0004806">
    <property type="term" value="F:triacylglycerol lipase activity"/>
    <property type="evidence" value="ECO:0007669"/>
    <property type="project" value="TreeGrafter"/>
</dbReference>
<feature type="transmembrane region" description="Helical" evidence="1">
    <location>
        <begin position="126"/>
        <end position="150"/>
    </location>
</feature>
<feature type="transmembrane region" description="Helical" evidence="1">
    <location>
        <begin position="156"/>
        <end position="174"/>
    </location>
</feature>
<dbReference type="RefSeq" id="WP_073150449.1">
    <property type="nucleotide sequence ID" value="NZ_FQVL01000001.1"/>
</dbReference>
<feature type="domain" description="AB hydrolase-1" evidence="2">
    <location>
        <begin position="257"/>
        <end position="379"/>
    </location>
</feature>
<evidence type="ECO:0000313" key="4">
    <source>
        <dbReference type="Proteomes" id="UP000184476"/>
    </source>
</evidence>
<dbReference type="Proteomes" id="UP000184476">
    <property type="component" value="Unassembled WGS sequence"/>
</dbReference>
<dbReference type="PANTHER" id="PTHR43433">
    <property type="entry name" value="HYDROLASE, ALPHA/BETA FOLD FAMILY PROTEIN"/>
    <property type="match status" value="1"/>
</dbReference>
<protein>
    <submittedName>
        <fullName evidence="3">Pimeloyl-ACP methyl ester carboxylesterase</fullName>
    </submittedName>
</protein>
<proteinExistence type="predicted"/>
<dbReference type="InterPro" id="IPR000073">
    <property type="entry name" value="AB_hydrolase_1"/>
</dbReference>
<keyword evidence="1" id="KW-0812">Transmembrane</keyword>
<gene>
    <name evidence="3" type="ORF">SAMN05444392_101161</name>
</gene>
<organism evidence="3 4">
    <name type="scientific">Seinonella peptonophila</name>
    <dbReference type="NCBI Taxonomy" id="112248"/>
    <lineage>
        <taxon>Bacteria</taxon>
        <taxon>Bacillati</taxon>
        <taxon>Bacillota</taxon>
        <taxon>Bacilli</taxon>
        <taxon>Bacillales</taxon>
        <taxon>Thermoactinomycetaceae</taxon>
        <taxon>Seinonella</taxon>
    </lineage>
</organism>
<feature type="transmembrane region" description="Helical" evidence="1">
    <location>
        <begin position="195"/>
        <end position="215"/>
    </location>
</feature>
<evidence type="ECO:0000256" key="1">
    <source>
        <dbReference type="SAM" id="Phobius"/>
    </source>
</evidence>
<dbReference type="Pfam" id="PF00561">
    <property type="entry name" value="Abhydrolase_1"/>
    <property type="match status" value="1"/>
</dbReference>
<dbReference type="Gene3D" id="3.40.50.1820">
    <property type="entry name" value="alpha/beta hydrolase"/>
    <property type="match status" value="1"/>
</dbReference>
<dbReference type="InterPro" id="IPR050471">
    <property type="entry name" value="AB_hydrolase"/>
</dbReference>
<reference evidence="3 4" key="1">
    <citation type="submission" date="2016-11" db="EMBL/GenBank/DDBJ databases">
        <authorList>
            <person name="Jaros S."/>
            <person name="Januszkiewicz K."/>
            <person name="Wedrychowicz H."/>
        </authorList>
    </citation>
    <scope>NUCLEOTIDE SEQUENCE [LARGE SCALE GENOMIC DNA]</scope>
    <source>
        <strain evidence="3 4">DSM 44666</strain>
    </source>
</reference>
<evidence type="ECO:0000313" key="3">
    <source>
        <dbReference type="EMBL" id="SHE36175.1"/>
    </source>
</evidence>
<accession>A0A1M4SVE0</accession>
<sequence length="551" mass="62655">MSVFHGLDVPLMILLLLIWISNGWISGRLIFISEFNQIRKYTAALSILSIILLLLIVFIILEAILGLGYLFENDKMPLIYTLLLLPLLGVIFFSVPKIKSIFHEMNNAPNDEISKNIRQFITSLPFVLPFQLGIYVTIMNLCFFLFPFGFLSFIDYATPYILLLFIFLVLWFRYRHRQRVILEQNHMKNSLWNRLWRTSISLVLAVVSLVVYLTMAVTATMSNGVSEESSKKNVKVHRGYVKIEGANLYYEVRGEGPPLLMIPGGGGDAGFYTYVANILADRYQVITYDRRGNSRSKWSGPHNFELSQQTRDAVAVLRATHHNSAYVFGNSGGAIFALEMAEKYPNMIKAVVVHEPPIVKVLPDQKKWLTLFSDIDESSNRLGAEFANTQFAFALGIPASAFTHIPEDFQGRNGKNIEILINNEMQPSIHYMPNIEKIKRNKVKVIMAAGELSLAKERFYARTAPILAQQLQAKLVIFPGHHLSYFDMPKKWAEALDKAIKGGSEVTLKLATICHICFFDDFIQYINSTYAQLIYLILENPKTTMGFLGFF</sequence>
<feature type="transmembrane region" description="Helical" evidence="1">
    <location>
        <begin position="43"/>
        <end position="71"/>
    </location>
</feature>
<dbReference type="STRING" id="112248.SAMN05444392_101161"/>
<dbReference type="InterPro" id="IPR029058">
    <property type="entry name" value="AB_hydrolase_fold"/>
</dbReference>
<dbReference type="PANTHER" id="PTHR43433:SF5">
    <property type="entry name" value="AB HYDROLASE-1 DOMAIN-CONTAINING PROTEIN"/>
    <property type="match status" value="1"/>
</dbReference>
<dbReference type="AlphaFoldDB" id="A0A1M4SVE0"/>
<dbReference type="SUPFAM" id="SSF53474">
    <property type="entry name" value="alpha/beta-Hydrolases"/>
    <property type="match status" value="1"/>
</dbReference>
<feature type="transmembrane region" description="Helical" evidence="1">
    <location>
        <begin position="77"/>
        <end position="95"/>
    </location>
</feature>
<feature type="transmembrane region" description="Helical" evidence="1">
    <location>
        <begin position="12"/>
        <end position="31"/>
    </location>
</feature>
<dbReference type="OrthoDB" id="9805423at2"/>
<dbReference type="GO" id="GO:0046503">
    <property type="term" value="P:glycerolipid catabolic process"/>
    <property type="evidence" value="ECO:0007669"/>
    <property type="project" value="TreeGrafter"/>
</dbReference>
<keyword evidence="1" id="KW-1133">Transmembrane helix</keyword>
<keyword evidence="4" id="KW-1185">Reference proteome</keyword>
<dbReference type="EMBL" id="FQVL01000001">
    <property type="protein sequence ID" value="SHE36175.1"/>
    <property type="molecule type" value="Genomic_DNA"/>
</dbReference>